<name>A0A164MV35_9CRUS</name>
<keyword evidence="2" id="KW-1185">Reference proteome</keyword>
<comment type="caution">
    <text evidence="1">The sequence shown here is derived from an EMBL/GenBank/DDBJ whole genome shotgun (WGS) entry which is preliminary data.</text>
</comment>
<sequence>MVDAYAKSEQSELFKNLKRRAANRCDAADARRPGGNPIVWGWNHLRILSVAEEKQYTTAPHGVRTV</sequence>
<evidence type="ECO:0000313" key="1">
    <source>
        <dbReference type="EMBL" id="KZS05391.1"/>
    </source>
</evidence>
<dbReference type="AlphaFoldDB" id="A0A164MV35"/>
<organism evidence="1 2">
    <name type="scientific">Daphnia magna</name>
    <dbReference type="NCBI Taxonomy" id="35525"/>
    <lineage>
        <taxon>Eukaryota</taxon>
        <taxon>Metazoa</taxon>
        <taxon>Ecdysozoa</taxon>
        <taxon>Arthropoda</taxon>
        <taxon>Crustacea</taxon>
        <taxon>Branchiopoda</taxon>
        <taxon>Diplostraca</taxon>
        <taxon>Cladocera</taxon>
        <taxon>Anomopoda</taxon>
        <taxon>Daphniidae</taxon>
        <taxon>Daphnia</taxon>
    </lineage>
</organism>
<proteinExistence type="predicted"/>
<evidence type="ECO:0000313" key="2">
    <source>
        <dbReference type="Proteomes" id="UP000076858"/>
    </source>
</evidence>
<gene>
    <name evidence="1" type="ORF">APZ42_031424</name>
</gene>
<reference evidence="1 2" key="1">
    <citation type="submission" date="2016-03" db="EMBL/GenBank/DDBJ databases">
        <title>EvidentialGene: Evidence-directed Construction of Genes on Genomes.</title>
        <authorList>
            <person name="Gilbert D.G."/>
            <person name="Choi J.-H."/>
            <person name="Mockaitis K."/>
            <person name="Colbourne J."/>
            <person name="Pfrender M."/>
        </authorList>
    </citation>
    <scope>NUCLEOTIDE SEQUENCE [LARGE SCALE GENOMIC DNA]</scope>
    <source>
        <strain evidence="1 2">Xinb3</strain>
        <tissue evidence="1">Complete organism</tissue>
    </source>
</reference>
<dbReference type="Proteomes" id="UP000076858">
    <property type="component" value="Unassembled WGS sequence"/>
</dbReference>
<accession>A0A164MV35</accession>
<dbReference type="EMBL" id="LRGB01002937">
    <property type="protein sequence ID" value="KZS05391.1"/>
    <property type="molecule type" value="Genomic_DNA"/>
</dbReference>
<protein>
    <submittedName>
        <fullName evidence="1">Uncharacterized protein</fullName>
    </submittedName>
</protein>